<name>A0A0V0SFQ3_9BILA</name>
<protein>
    <submittedName>
        <fullName evidence="2">Uncharacterized protein</fullName>
    </submittedName>
</protein>
<evidence type="ECO:0000313" key="3">
    <source>
        <dbReference type="Proteomes" id="UP000054630"/>
    </source>
</evidence>
<gene>
    <name evidence="2" type="ORF">T07_368</name>
</gene>
<reference evidence="2 3" key="1">
    <citation type="submission" date="2015-01" db="EMBL/GenBank/DDBJ databases">
        <title>Evolution of Trichinella species and genotypes.</title>
        <authorList>
            <person name="Korhonen P.K."/>
            <person name="Edoardo P."/>
            <person name="Giuseppe L.R."/>
            <person name="Gasser R.B."/>
        </authorList>
    </citation>
    <scope>NUCLEOTIDE SEQUENCE [LARGE SCALE GENOMIC DNA]</scope>
    <source>
        <strain evidence="2">ISS37</strain>
    </source>
</reference>
<evidence type="ECO:0000313" key="2">
    <source>
        <dbReference type="EMBL" id="KRX25664.1"/>
    </source>
</evidence>
<keyword evidence="3" id="KW-1185">Reference proteome</keyword>
<organism evidence="2 3">
    <name type="scientific">Trichinella nelsoni</name>
    <dbReference type="NCBI Taxonomy" id="6336"/>
    <lineage>
        <taxon>Eukaryota</taxon>
        <taxon>Metazoa</taxon>
        <taxon>Ecdysozoa</taxon>
        <taxon>Nematoda</taxon>
        <taxon>Enoplea</taxon>
        <taxon>Dorylaimia</taxon>
        <taxon>Trichinellida</taxon>
        <taxon>Trichinellidae</taxon>
        <taxon>Trichinella</taxon>
    </lineage>
</organism>
<dbReference type="AlphaFoldDB" id="A0A0V0SFQ3"/>
<evidence type="ECO:0000256" key="1">
    <source>
        <dbReference type="SAM" id="Phobius"/>
    </source>
</evidence>
<keyword evidence="1" id="KW-0812">Transmembrane</keyword>
<feature type="transmembrane region" description="Helical" evidence="1">
    <location>
        <begin position="35"/>
        <end position="55"/>
    </location>
</feature>
<accession>A0A0V0SFQ3</accession>
<keyword evidence="1" id="KW-1133">Transmembrane helix</keyword>
<dbReference type="Proteomes" id="UP000054630">
    <property type="component" value="Unassembled WGS sequence"/>
</dbReference>
<sequence length="65" mass="7662">MQLQHLSYVEMLTGMDFLQTWLFIKDFMLQNFNLIAIRALATYSTAIILLQSYLLRIKVNCAYIN</sequence>
<proteinExistence type="predicted"/>
<comment type="caution">
    <text evidence="2">The sequence shown here is derived from an EMBL/GenBank/DDBJ whole genome shotgun (WGS) entry which is preliminary data.</text>
</comment>
<keyword evidence="1" id="KW-0472">Membrane</keyword>
<dbReference type="EMBL" id="JYDL01000011">
    <property type="protein sequence ID" value="KRX25664.1"/>
    <property type="molecule type" value="Genomic_DNA"/>
</dbReference>